<proteinExistence type="predicted"/>
<protein>
    <submittedName>
        <fullName evidence="2">Uncharacterized protein</fullName>
    </submittedName>
</protein>
<organism evidence="2 3">
    <name type="scientific">Chionoecetes opilio</name>
    <name type="common">Atlantic snow crab</name>
    <name type="synonym">Cancer opilio</name>
    <dbReference type="NCBI Taxonomy" id="41210"/>
    <lineage>
        <taxon>Eukaryota</taxon>
        <taxon>Metazoa</taxon>
        <taxon>Ecdysozoa</taxon>
        <taxon>Arthropoda</taxon>
        <taxon>Crustacea</taxon>
        <taxon>Multicrustacea</taxon>
        <taxon>Malacostraca</taxon>
        <taxon>Eumalacostraca</taxon>
        <taxon>Eucarida</taxon>
        <taxon>Decapoda</taxon>
        <taxon>Pleocyemata</taxon>
        <taxon>Brachyura</taxon>
        <taxon>Eubrachyura</taxon>
        <taxon>Majoidea</taxon>
        <taxon>Majidae</taxon>
        <taxon>Chionoecetes</taxon>
    </lineage>
</organism>
<evidence type="ECO:0000313" key="2">
    <source>
        <dbReference type="EMBL" id="KAG0715544.1"/>
    </source>
</evidence>
<keyword evidence="3" id="KW-1185">Reference proteome</keyword>
<sequence length="169" mass="17753">MDNTDVIVTVSGLGRCWTALLDGGYYGRKLNNADIIVTSQCSKEGQQTGTTPAARAATVGGKNKIYLGESKEFQSWGTRPTKVRWAGWHGNAAPSTITTGKHRSRARVAILGGIITQPGVGLPAPCFLWNTTRPGKSPRGFPQESRGLPAELGGGSGGFQQGRRGVAAS</sequence>
<feature type="region of interest" description="Disordered" evidence="1">
    <location>
        <begin position="131"/>
        <end position="169"/>
    </location>
</feature>
<evidence type="ECO:0000256" key="1">
    <source>
        <dbReference type="SAM" id="MobiDB-lite"/>
    </source>
</evidence>
<comment type="caution">
    <text evidence="2">The sequence shown here is derived from an EMBL/GenBank/DDBJ whole genome shotgun (WGS) entry which is preliminary data.</text>
</comment>
<reference evidence="2" key="1">
    <citation type="submission" date="2020-07" db="EMBL/GenBank/DDBJ databases">
        <title>The High-quality genome of the commercially important snow crab, Chionoecetes opilio.</title>
        <authorList>
            <person name="Jeong J.-H."/>
            <person name="Ryu S."/>
        </authorList>
    </citation>
    <scope>NUCLEOTIDE SEQUENCE</scope>
    <source>
        <strain evidence="2">MADBK_172401_WGS</strain>
        <tissue evidence="2">Digestive gland</tissue>
    </source>
</reference>
<dbReference type="EMBL" id="JACEEZ010019619">
    <property type="protein sequence ID" value="KAG0715544.1"/>
    <property type="molecule type" value="Genomic_DNA"/>
</dbReference>
<name>A0A8J4Y1S1_CHIOP</name>
<dbReference type="AlphaFoldDB" id="A0A8J4Y1S1"/>
<evidence type="ECO:0000313" key="3">
    <source>
        <dbReference type="Proteomes" id="UP000770661"/>
    </source>
</evidence>
<dbReference type="Proteomes" id="UP000770661">
    <property type="component" value="Unassembled WGS sequence"/>
</dbReference>
<accession>A0A8J4Y1S1</accession>
<gene>
    <name evidence="2" type="ORF">GWK47_011727</name>
</gene>